<feature type="compositionally biased region" description="Polar residues" evidence="1">
    <location>
        <begin position="48"/>
        <end position="63"/>
    </location>
</feature>
<name>A0A0C3QQZ0_9AGAM</name>
<dbReference type="EMBL" id="KN822975">
    <property type="protein sequence ID" value="KIO30084.1"/>
    <property type="molecule type" value="Genomic_DNA"/>
</dbReference>
<organism evidence="2 3">
    <name type="scientific">Tulasnella calospora MUT 4182</name>
    <dbReference type="NCBI Taxonomy" id="1051891"/>
    <lineage>
        <taxon>Eukaryota</taxon>
        <taxon>Fungi</taxon>
        <taxon>Dikarya</taxon>
        <taxon>Basidiomycota</taxon>
        <taxon>Agaricomycotina</taxon>
        <taxon>Agaricomycetes</taxon>
        <taxon>Cantharellales</taxon>
        <taxon>Tulasnellaceae</taxon>
        <taxon>Tulasnella</taxon>
    </lineage>
</organism>
<keyword evidence="3" id="KW-1185">Reference proteome</keyword>
<feature type="region of interest" description="Disordered" evidence="1">
    <location>
        <begin position="20"/>
        <end position="65"/>
    </location>
</feature>
<dbReference type="Proteomes" id="UP000054248">
    <property type="component" value="Unassembled WGS sequence"/>
</dbReference>
<sequence>MSDGTDDAAEILEALRMVRHRRAQQSTTTQTGSGLSLPERSPGLDSRLSVQATGSSSAASQPQDCEAFPLPDSQQMLAAEQTWAVSKQQLLTGTLDGLLAAQIIIADHRPTHINIKVLLYPSIEHSPDAHPPAHYRRYHGFMDHMQDLHRVLNWLEVNLDLGFDKLVRRATQEFESGPLRAHFRYPAGPDDASRLALALLTPWNRGCETGNPPVQRLRFCPTPAGVTLRDVIYRTASSPQIASSISVGRELNWDPVRANTWILRLTPVDPEVRCHHPNSAPDFCHRVCNGSCVYTGWASDDPEELHPLPPDRSSPHALSDDDNFTLVLEHSPQQVELQLQAPPPSPRPLFEPLGAIWAAPFQESETTSVEEGANEYIYIIDRCYGDKDAAMLLTPNREFERNPATGQPSSGEGVEREYLQEVIAWFFVPSHNLQPRFGETLAFQPSTDDPRVPSTDAELRDAWRVGVLTSLSLLRLSHLPPAFSSLQWLLATNRGDINCLTRDVLEEFAPPLLEVLDGIRALGPHGNLSQFRSFYIQHLDFDIGRLRNRDETSHEALISFTLCRALFGPSSFDHPQLVAFMDGVSLQCENGFSVAELTHAFTGGSIALLKRSVEGRITQLEDLASIIDIIEPPHSYTLQLHSLPDHTLSTFGHFLYSFLRAVGWPAPAMAEELRNLVNITDEEVADPAFQSRTFHRAAFNQDLILAGTRIRVTFVGTGPQDISHLPLDVRQNMANGNTLLWRTCLGTVYIPATSILKFLQDDYPTEAGFTSAEQAIEHWLLSEISTAARGGIGGVF</sequence>
<evidence type="ECO:0000313" key="3">
    <source>
        <dbReference type="Proteomes" id="UP000054248"/>
    </source>
</evidence>
<accession>A0A0C3QQZ0</accession>
<dbReference type="OrthoDB" id="2906612at2759"/>
<feature type="compositionally biased region" description="Low complexity" evidence="1">
    <location>
        <begin position="24"/>
        <end position="37"/>
    </location>
</feature>
<gene>
    <name evidence="2" type="ORF">M407DRAFT_225326</name>
</gene>
<reference evidence="3" key="2">
    <citation type="submission" date="2015-01" db="EMBL/GenBank/DDBJ databases">
        <title>Evolutionary Origins and Diversification of the Mycorrhizal Mutualists.</title>
        <authorList>
            <consortium name="DOE Joint Genome Institute"/>
            <consortium name="Mycorrhizal Genomics Consortium"/>
            <person name="Kohler A."/>
            <person name="Kuo A."/>
            <person name="Nagy L.G."/>
            <person name="Floudas D."/>
            <person name="Copeland A."/>
            <person name="Barry K.W."/>
            <person name="Cichocki N."/>
            <person name="Veneault-Fourrey C."/>
            <person name="LaButti K."/>
            <person name="Lindquist E.A."/>
            <person name="Lipzen A."/>
            <person name="Lundell T."/>
            <person name="Morin E."/>
            <person name="Murat C."/>
            <person name="Riley R."/>
            <person name="Ohm R."/>
            <person name="Sun H."/>
            <person name="Tunlid A."/>
            <person name="Henrissat B."/>
            <person name="Grigoriev I.V."/>
            <person name="Hibbett D.S."/>
            <person name="Martin F."/>
        </authorList>
    </citation>
    <scope>NUCLEOTIDE SEQUENCE [LARGE SCALE GENOMIC DNA]</scope>
    <source>
        <strain evidence="3">MUT 4182</strain>
    </source>
</reference>
<protein>
    <submittedName>
        <fullName evidence="2">Uncharacterized protein</fullName>
    </submittedName>
</protein>
<evidence type="ECO:0000256" key="1">
    <source>
        <dbReference type="SAM" id="MobiDB-lite"/>
    </source>
</evidence>
<evidence type="ECO:0000313" key="2">
    <source>
        <dbReference type="EMBL" id="KIO30084.1"/>
    </source>
</evidence>
<reference evidence="2 3" key="1">
    <citation type="submission" date="2014-04" db="EMBL/GenBank/DDBJ databases">
        <authorList>
            <consortium name="DOE Joint Genome Institute"/>
            <person name="Kuo A."/>
            <person name="Girlanda M."/>
            <person name="Perotto S."/>
            <person name="Kohler A."/>
            <person name="Nagy L.G."/>
            <person name="Floudas D."/>
            <person name="Copeland A."/>
            <person name="Barry K.W."/>
            <person name="Cichocki N."/>
            <person name="Veneault-Fourrey C."/>
            <person name="LaButti K."/>
            <person name="Lindquist E.A."/>
            <person name="Lipzen A."/>
            <person name="Lundell T."/>
            <person name="Morin E."/>
            <person name="Murat C."/>
            <person name="Sun H."/>
            <person name="Tunlid A."/>
            <person name="Henrissat B."/>
            <person name="Grigoriev I.V."/>
            <person name="Hibbett D.S."/>
            <person name="Martin F."/>
            <person name="Nordberg H.P."/>
            <person name="Cantor M.N."/>
            <person name="Hua S.X."/>
        </authorList>
    </citation>
    <scope>NUCLEOTIDE SEQUENCE [LARGE SCALE GENOMIC DNA]</scope>
    <source>
        <strain evidence="2 3">MUT 4182</strain>
    </source>
</reference>
<dbReference type="AlphaFoldDB" id="A0A0C3QQZ0"/>
<proteinExistence type="predicted"/>
<dbReference type="HOGENOM" id="CLU_019323_0_0_1"/>